<evidence type="ECO:0000313" key="13">
    <source>
        <dbReference type="Proteomes" id="UP000766486"/>
    </source>
</evidence>
<comment type="function">
    <text evidence="1 11">Component of the MICOS complex, a large protein complex of the mitochondrial inner membrane that plays crucial roles in the maintenance of crista junctions, inner membrane architecture, and formation of contact sites to the outer membrane.</text>
</comment>
<evidence type="ECO:0000256" key="3">
    <source>
        <dbReference type="ARBA" id="ARBA00009188"/>
    </source>
</evidence>
<comment type="similarity">
    <text evidence="3 11">Belongs to the MICOS complex subunit Mic12 family.</text>
</comment>
<evidence type="ECO:0000256" key="10">
    <source>
        <dbReference type="ARBA" id="ARBA00032985"/>
    </source>
</evidence>
<comment type="subunit">
    <text evidence="11">Component of the mitochondrial contact site and cristae organizing system (MICOS) complex.</text>
</comment>
<keyword evidence="5" id="KW-0812">Transmembrane</keyword>
<keyword evidence="7 11" id="KW-0496">Mitochondrion</keyword>
<accession>A0ABY6V4M2</accession>
<keyword evidence="13" id="KW-1185">Reference proteome</keyword>
<dbReference type="Pfam" id="PF17050">
    <property type="entry name" value="AIM5"/>
    <property type="match status" value="1"/>
</dbReference>
<dbReference type="Proteomes" id="UP000766486">
    <property type="component" value="Unassembled WGS sequence"/>
</dbReference>
<evidence type="ECO:0000256" key="4">
    <source>
        <dbReference type="ARBA" id="ARBA00018170"/>
    </source>
</evidence>
<reference evidence="12 13" key="1">
    <citation type="submission" date="2019-06" db="EMBL/GenBank/DDBJ databases">
        <authorList>
            <person name="Broberg M."/>
        </authorList>
    </citation>
    <scope>NUCLEOTIDE SEQUENCE [LARGE SCALE GENOMIC DNA]</scope>
</reference>
<gene>
    <name evidence="12" type="ORF">CLO192961_LOCUS472836</name>
</gene>
<keyword evidence="6" id="KW-1133">Transmembrane helix</keyword>
<protein>
    <recommendedName>
        <fullName evidence="4 11">MICOS complex subunit MIC12</fullName>
    </recommendedName>
    <alternativeName>
        <fullName evidence="10 11">Altered inheritance of mitochondria protein 5, mitochondrial</fullName>
    </alternativeName>
    <alternativeName>
        <fullName evidence="9 11">Found in mitochondrial proteome protein 51</fullName>
    </alternativeName>
</protein>
<sequence length="261" mass="28214">MGLASGFTGGVALTLSVAYLSVLAHQRTREQQGASLRAQAIAIHGLIDPLPAPLPPTRSEVAAAQRLSSIEVAKDRWNNEVENAVRWVQRSDWNEIREGVEDGISNLWANTFGEAPAEGAEKVKTKAVDTREGVAAAAQNAYSKAAAQARSVEQAAEDKILEARLRANRQAVKVENTVKETVKEKASEAKGVLASAIEAGKETANALLGRVEAESKVSPVAKALEERYVQPEAKVNKTVAEVLRERYTPFDERDNTHLRGL</sequence>
<dbReference type="EMBL" id="CABFNS010000989">
    <property type="protein sequence ID" value="VUC37483.1"/>
    <property type="molecule type" value="Genomic_DNA"/>
</dbReference>
<comment type="subcellular location">
    <subcellularLocation>
        <location evidence="2">Membrane</location>
    </subcellularLocation>
    <subcellularLocation>
        <location evidence="11">Mitochondrion inner membrane</location>
        <topology evidence="11">Single-pass membrane protein</topology>
    </subcellularLocation>
</comment>
<evidence type="ECO:0000256" key="9">
    <source>
        <dbReference type="ARBA" id="ARBA00032159"/>
    </source>
</evidence>
<keyword evidence="8" id="KW-0472">Membrane</keyword>
<comment type="caution">
    <text evidence="12">The sequence shown here is derived from an EMBL/GenBank/DDBJ whole genome shotgun (WGS) entry which is preliminary data.</text>
</comment>
<evidence type="ECO:0000256" key="2">
    <source>
        <dbReference type="ARBA" id="ARBA00004370"/>
    </source>
</evidence>
<evidence type="ECO:0000313" key="12">
    <source>
        <dbReference type="EMBL" id="VUC37483.1"/>
    </source>
</evidence>
<name>A0ABY6V4M2_BIOOC</name>
<evidence type="ECO:0000256" key="5">
    <source>
        <dbReference type="ARBA" id="ARBA00022692"/>
    </source>
</evidence>
<evidence type="ECO:0000256" key="1">
    <source>
        <dbReference type="ARBA" id="ARBA00002689"/>
    </source>
</evidence>
<evidence type="ECO:0000256" key="8">
    <source>
        <dbReference type="ARBA" id="ARBA00023136"/>
    </source>
</evidence>
<proteinExistence type="inferred from homology"/>
<organism evidence="12 13">
    <name type="scientific">Bionectria ochroleuca</name>
    <name type="common">Gliocladium roseum</name>
    <dbReference type="NCBI Taxonomy" id="29856"/>
    <lineage>
        <taxon>Eukaryota</taxon>
        <taxon>Fungi</taxon>
        <taxon>Dikarya</taxon>
        <taxon>Ascomycota</taxon>
        <taxon>Pezizomycotina</taxon>
        <taxon>Sordariomycetes</taxon>
        <taxon>Hypocreomycetidae</taxon>
        <taxon>Hypocreales</taxon>
        <taxon>Bionectriaceae</taxon>
        <taxon>Clonostachys</taxon>
    </lineage>
</organism>
<dbReference type="InterPro" id="IPR031463">
    <property type="entry name" value="Mic12"/>
</dbReference>
<keyword evidence="11" id="KW-0999">Mitochondrion inner membrane</keyword>
<evidence type="ECO:0000256" key="11">
    <source>
        <dbReference type="RuleBase" id="RU363010"/>
    </source>
</evidence>
<evidence type="ECO:0000256" key="7">
    <source>
        <dbReference type="ARBA" id="ARBA00023128"/>
    </source>
</evidence>
<evidence type="ECO:0000256" key="6">
    <source>
        <dbReference type="ARBA" id="ARBA00022989"/>
    </source>
</evidence>